<gene>
    <name evidence="1" type="ORF">ATNIH1004_004511</name>
    <name evidence="2" type="ORF">EYZ11_001580</name>
</gene>
<dbReference type="EMBL" id="QUQM01000003">
    <property type="protein sequence ID" value="KAA8648626.1"/>
    <property type="molecule type" value="Genomic_DNA"/>
</dbReference>
<evidence type="ECO:0000313" key="4">
    <source>
        <dbReference type="Proteomes" id="UP000324241"/>
    </source>
</evidence>
<dbReference type="Proteomes" id="UP000308092">
    <property type="component" value="Unassembled WGS sequence"/>
</dbReference>
<reference evidence="2 3" key="1">
    <citation type="submission" date="2019-03" db="EMBL/GenBank/DDBJ databases">
        <title>The genome sequence of a newly discovered highly antifungal drug resistant Aspergillus species, Aspergillus tanneri NIH 1004.</title>
        <authorList>
            <person name="Mounaud S."/>
            <person name="Singh I."/>
            <person name="Joardar V."/>
            <person name="Pakala S."/>
            <person name="Pakala S."/>
            <person name="Venepally P."/>
            <person name="Hoover J."/>
            <person name="Nierman W."/>
            <person name="Chung J."/>
            <person name="Losada L."/>
        </authorList>
    </citation>
    <scope>NUCLEOTIDE SEQUENCE [LARGE SCALE GENOMIC DNA]</scope>
    <source>
        <strain evidence="2 3">NIH1004</strain>
    </source>
</reference>
<keyword evidence="3" id="KW-1185">Reference proteome</keyword>
<dbReference type="VEuPathDB" id="FungiDB:EYZ11_001580"/>
<name>A0A4S3JSV9_9EURO</name>
<sequence>MHNVILQMNVETFLSLLEMVYDKLVLTMERCVDLCEQIVNSFRAGYENNPPNVLMDLEGEPWISCGGGHIEKIPMTPSYTIKATLAVRRYCRP</sequence>
<dbReference type="GeneID" id="54327213"/>
<comment type="caution">
    <text evidence="2">The sequence shown here is derived from an EMBL/GenBank/DDBJ whole genome shotgun (WGS) entry which is preliminary data.</text>
</comment>
<evidence type="ECO:0000313" key="3">
    <source>
        <dbReference type="Proteomes" id="UP000308092"/>
    </source>
</evidence>
<organism evidence="2 3">
    <name type="scientific">Aspergillus tanneri</name>
    <dbReference type="NCBI Taxonomy" id="1220188"/>
    <lineage>
        <taxon>Eukaryota</taxon>
        <taxon>Fungi</taxon>
        <taxon>Dikarya</taxon>
        <taxon>Ascomycota</taxon>
        <taxon>Pezizomycotina</taxon>
        <taxon>Eurotiomycetes</taxon>
        <taxon>Eurotiomycetidae</taxon>
        <taxon>Eurotiales</taxon>
        <taxon>Aspergillaceae</taxon>
        <taxon>Aspergillus</taxon>
        <taxon>Aspergillus subgen. Circumdati</taxon>
    </lineage>
</organism>
<dbReference type="EMBL" id="SOSA01000030">
    <property type="protein sequence ID" value="THC98943.1"/>
    <property type="molecule type" value="Genomic_DNA"/>
</dbReference>
<dbReference type="AlphaFoldDB" id="A0A4S3JSV9"/>
<evidence type="ECO:0000313" key="2">
    <source>
        <dbReference type="EMBL" id="THC98943.1"/>
    </source>
</evidence>
<evidence type="ECO:0000313" key="1">
    <source>
        <dbReference type="EMBL" id="KAA8648626.1"/>
    </source>
</evidence>
<reference evidence="1 4" key="2">
    <citation type="submission" date="2019-08" db="EMBL/GenBank/DDBJ databases">
        <title>The genome sequence of a newly discovered highly antifungal drug resistant Aspergillus species, Aspergillus tanneri NIH 1004.</title>
        <authorList>
            <person name="Mounaud S."/>
            <person name="Singh I."/>
            <person name="Joardar V."/>
            <person name="Pakala S."/>
            <person name="Pakala S."/>
            <person name="Venepally P."/>
            <person name="Chung J.K."/>
            <person name="Losada L."/>
            <person name="Nierman W.C."/>
        </authorList>
    </citation>
    <scope>NUCLEOTIDE SEQUENCE [LARGE SCALE GENOMIC DNA]</scope>
    <source>
        <strain evidence="1 4">NIH1004</strain>
    </source>
</reference>
<protein>
    <submittedName>
        <fullName evidence="2">Uncharacterized protein</fullName>
    </submittedName>
</protein>
<dbReference type="Proteomes" id="UP000324241">
    <property type="component" value="Unassembled WGS sequence"/>
</dbReference>
<dbReference type="RefSeq" id="XP_033427987.1">
    <property type="nucleotide sequence ID" value="XM_033569181.1"/>
</dbReference>
<proteinExistence type="predicted"/>
<accession>A0A4S3JSV9</accession>